<dbReference type="Gene3D" id="1.25.40.10">
    <property type="entry name" value="Tetratricopeptide repeat domain"/>
    <property type="match status" value="1"/>
</dbReference>
<feature type="compositionally biased region" description="Basic and acidic residues" evidence="3">
    <location>
        <begin position="316"/>
        <end position="335"/>
    </location>
</feature>
<dbReference type="GO" id="GO:0006325">
    <property type="term" value="P:chromatin organization"/>
    <property type="evidence" value="ECO:0007669"/>
    <property type="project" value="InterPro"/>
</dbReference>
<dbReference type="Proteomes" id="UP000290189">
    <property type="component" value="Unassembled WGS sequence"/>
</dbReference>
<dbReference type="EMBL" id="OVEO01000001">
    <property type="protein sequence ID" value="SPQ93678.1"/>
    <property type="molecule type" value="Genomic_DNA"/>
</dbReference>
<keyword evidence="5" id="KW-0496">Mitochondrion</keyword>
<evidence type="ECO:0000256" key="2">
    <source>
        <dbReference type="ARBA" id="ARBA00023242"/>
    </source>
</evidence>
<dbReference type="PANTHER" id="PTHR15502:SF7">
    <property type="entry name" value="CALCINEURIN-BINDING PROTEIN CABIN-1"/>
    <property type="match status" value="1"/>
</dbReference>
<reference evidence="5 7" key="2">
    <citation type="submission" date="2018-03" db="EMBL/GenBank/DDBJ databases">
        <authorList>
            <person name="Fogelqvist J."/>
        </authorList>
    </citation>
    <scope>NUCLEOTIDE SEQUENCE [LARGE SCALE GENOMIC DNA]</scope>
</reference>
<keyword evidence="6" id="KW-1185">Reference proteome</keyword>
<dbReference type="PANTHER" id="PTHR15502">
    <property type="entry name" value="CALCINEURIN-BINDING PROTEIN CABIN 1-RELATED"/>
    <property type="match status" value="1"/>
</dbReference>
<evidence type="ECO:0000256" key="1">
    <source>
        <dbReference type="ARBA" id="ARBA00004123"/>
    </source>
</evidence>
<evidence type="ECO:0000313" key="6">
    <source>
        <dbReference type="Proteomes" id="UP000039324"/>
    </source>
</evidence>
<protein>
    <submittedName>
        <fullName evidence="4">Uncharacterized protein</fullName>
    </submittedName>
</protein>
<gene>
    <name evidence="4" type="ORF">PBRA_002397</name>
    <name evidence="5" type="ORF">PLBR_LOCUS893</name>
</gene>
<keyword evidence="2" id="KW-0539">Nucleus</keyword>
<comment type="subcellular location">
    <subcellularLocation>
        <location evidence="1">Nucleus</location>
    </subcellularLocation>
</comment>
<dbReference type="GO" id="GO:0005634">
    <property type="term" value="C:nucleus"/>
    <property type="evidence" value="ECO:0007669"/>
    <property type="project" value="UniProtKB-SubCell"/>
</dbReference>
<proteinExistence type="predicted"/>
<feature type="compositionally biased region" description="Acidic residues" evidence="3">
    <location>
        <begin position="343"/>
        <end position="354"/>
    </location>
</feature>
<dbReference type="InterPro" id="IPR011990">
    <property type="entry name" value="TPR-like_helical_dom_sf"/>
</dbReference>
<dbReference type="Proteomes" id="UP000039324">
    <property type="component" value="Unassembled WGS sequence"/>
</dbReference>
<dbReference type="EMBL" id="CDSF01000122">
    <property type="protein sequence ID" value="CEP02132.1"/>
    <property type="molecule type" value="Genomic_DNA"/>
</dbReference>
<geneLocation type="mitochondrion" evidence="5"/>
<feature type="region of interest" description="Disordered" evidence="3">
    <location>
        <begin position="276"/>
        <end position="361"/>
    </location>
</feature>
<dbReference type="SUPFAM" id="SSF48452">
    <property type="entry name" value="TPR-like"/>
    <property type="match status" value="1"/>
</dbReference>
<sequence length="1427" mass="156636">MAQFAAFGRPVAAGEGGLEHAMADLRAEYERALRLNADGALDAAEQRYESILRHGLLGSDSADIPPSVRHLKALTLRNLGSLRVTVGRLPSGLNCLIRAAETEMGGWADPGLLMQIARCARDLELLALSRQCLERCLALDPDDVLALETLLDVLVDCADEYAYRRAFTYASALQQRLWRPTNFGSLSAVVPRLDDIDVGDLRFSKRRRVDMEEVEPAMLAPLDIVWDVDNDDLATWDAFIEFVVEQLELLAGKESTQEESLAIPVRIAMRFTDAVPMAQPSSPPTMADESCQQAGYNKHPPMDLVLPGTPDLSTVGHRDDHGDMKRSLRSSRDDASATGEAGSSDDNDDEDSSDEGSSSASSNVAPVWLAFLERATPRESVSLSAEGVLNFCEDTSAPPSPVALSPCQENVGHVDGIGAFLNRVNTGNSGIADVCRRLWSHVAREMPAGITSKRLMALFDANSHSSVPLSDARDLVLGAELRFDHYRCLADSGANCDAAMVEADHLVHLIPYSLGAVPPDVSLRIAWLSGQWSMAHQRRLVAREQFHQCMRAMTSHSAIVLRPYCRHDGTISPDTVRSKLETLRLWDLCASFVTKPDPEAVESLSASIMDDASDWAGIPAAVQTSAFRTMLGATANAKLVRYTLARLIAAEVSPVIHAPVPGPAALAGDLLRWIAVIDSIGADDADSCTVPDRLGRPLIHALCRCVASATTQRLPGDFLAIASVALVVTASTLDPNLKHDPLARYALFGAGHACLADRDACRARQAFYLHRGLDDILLPHDDDECDGFAQEYVEARRVFQVGACYACLYGRVDPRHARHGNADDAIDLGEDARSPSVTARLFEYSQDVQRYFPKASKRAADADELAGRVLDLLQALRKPVGLPPGLHPPDDFVKAFLESGAEPPPLVMHNGNDALYDRFYDVFGGRLVDDLSLCSFATRVPAASLDDVKLSCELLQADVRLHPLRIRSWHRLAWTFIAQCNSFLSGVHASVADAGDDLQHQLAPLFHARRCLHRTLRLIESQCDSIPEFNVLHDPSTLCITRPATLMNVAVIDLRLLEFASALRRSGKPYDALNDQGRRLSRALDRIGAESPRVAFLRALTIEYESGVGGVHNAHLLEHYARASTTIPDALYALHATRLRIGQSEDPDWDLLNRFPFERTAVSDLRSLVQDVAKSFLHCCQVDSDAFRPALRLAQLALEYDVVDRQDALNEVGRFASDKTRQRKARARRGSLAPDATDGEFVRALCYDAALDTADDDCLMAFVLLAKSLHNWDELDAAYYNCVKSRRDKHAALIYASALIDTFNDFVDDVGHVAADAEHRDNLFKRAFECCLDLTRGKRGTTFFLPALLVLPLRISNAIKDGVPAASRASTVDADEVRRARDWCVDQQSARSIRSALQRLPVPSKSYDLNEHLVPLGTAFASFNWYL</sequence>
<evidence type="ECO:0000313" key="7">
    <source>
        <dbReference type="Proteomes" id="UP000290189"/>
    </source>
</evidence>
<organism evidence="4 6">
    <name type="scientific">Plasmodiophora brassicae</name>
    <name type="common">Clubroot disease agent</name>
    <dbReference type="NCBI Taxonomy" id="37360"/>
    <lineage>
        <taxon>Eukaryota</taxon>
        <taxon>Sar</taxon>
        <taxon>Rhizaria</taxon>
        <taxon>Endomyxa</taxon>
        <taxon>Phytomyxea</taxon>
        <taxon>Plasmodiophorida</taxon>
        <taxon>Plasmodiophoridae</taxon>
        <taxon>Plasmodiophora</taxon>
    </lineage>
</organism>
<reference evidence="4 6" key="1">
    <citation type="submission" date="2015-02" db="EMBL/GenBank/DDBJ databases">
        <authorList>
            <person name="Chooi Y.-H."/>
        </authorList>
    </citation>
    <scope>NUCLEOTIDE SEQUENCE [LARGE SCALE GENOMIC DNA]</scope>
    <source>
        <strain evidence="4">E3</strain>
    </source>
</reference>
<evidence type="ECO:0000256" key="3">
    <source>
        <dbReference type="SAM" id="MobiDB-lite"/>
    </source>
</evidence>
<evidence type="ECO:0000313" key="4">
    <source>
        <dbReference type="EMBL" id="CEP02132.1"/>
    </source>
</evidence>
<dbReference type="GO" id="GO:0031491">
    <property type="term" value="F:nucleosome binding"/>
    <property type="evidence" value="ECO:0007669"/>
    <property type="project" value="TreeGrafter"/>
</dbReference>
<name>A0A0G4J3R7_PLABS</name>
<evidence type="ECO:0000313" key="5">
    <source>
        <dbReference type="EMBL" id="SPQ93678.1"/>
    </source>
</evidence>
<accession>A0A0G4J3R7</accession>
<dbReference type="InterPro" id="IPR033053">
    <property type="entry name" value="Hir3/CABIN1"/>
</dbReference>